<evidence type="ECO:0000256" key="1">
    <source>
        <dbReference type="SAM" id="Phobius"/>
    </source>
</evidence>
<reference evidence="2" key="1">
    <citation type="journal article" date="2020" name="bioRxiv">
        <title>Comparative genomics of Chlamydomonas.</title>
        <authorList>
            <person name="Craig R.J."/>
            <person name="Hasan A.R."/>
            <person name="Ness R.W."/>
            <person name="Keightley P.D."/>
        </authorList>
    </citation>
    <scope>NUCLEOTIDE SEQUENCE</scope>
    <source>
        <strain evidence="2">CCAP 11/70</strain>
    </source>
</reference>
<organism evidence="2 3">
    <name type="scientific">Edaphochlamys debaryana</name>
    <dbReference type="NCBI Taxonomy" id="47281"/>
    <lineage>
        <taxon>Eukaryota</taxon>
        <taxon>Viridiplantae</taxon>
        <taxon>Chlorophyta</taxon>
        <taxon>core chlorophytes</taxon>
        <taxon>Chlorophyceae</taxon>
        <taxon>CS clade</taxon>
        <taxon>Chlamydomonadales</taxon>
        <taxon>Chlamydomonadales incertae sedis</taxon>
        <taxon>Edaphochlamys</taxon>
    </lineage>
</organism>
<feature type="transmembrane region" description="Helical" evidence="1">
    <location>
        <begin position="63"/>
        <end position="88"/>
    </location>
</feature>
<accession>A0A835Y7J9</accession>
<proteinExistence type="predicted"/>
<dbReference type="PANTHER" id="PTHR36974:SF1">
    <property type="entry name" value="DOXX FAMILY MEMBRANE PROTEIN"/>
    <property type="match status" value="1"/>
</dbReference>
<dbReference type="Proteomes" id="UP000612055">
    <property type="component" value="Unassembled WGS sequence"/>
</dbReference>
<protein>
    <submittedName>
        <fullName evidence="2">Uncharacterized protein</fullName>
    </submittedName>
</protein>
<evidence type="ECO:0000313" key="2">
    <source>
        <dbReference type="EMBL" id="KAG2496589.1"/>
    </source>
</evidence>
<feature type="transmembrane region" description="Helical" evidence="1">
    <location>
        <begin position="144"/>
        <end position="165"/>
    </location>
</feature>
<gene>
    <name evidence="2" type="ORF">HYH03_005411</name>
</gene>
<dbReference type="AlphaFoldDB" id="A0A835Y7J9"/>
<keyword evidence="1" id="KW-1133">Transmembrane helix</keyword>
<feature type="transmembrane region" description="Helical" evidence="1">
    <location>
        <begin position="215"/>
        <end position="233"/>
    </location>
</feature>
<dbReference type="PANTHER" id="PTHR36974">
    <property type="entry name" value="MEMBRANE PROTEIN-RELATED"/>
    <property type="match status" value="1"/>
</dbReference>
<feature type="transmembrane region" description="Helical" evidence="1">
    <location>
        <begin position="100"/>
        <end position="117"/>
    </location>
</feature>
<feature type="transmembrane region" description="Helical" evidence="1">
    <location>
        <begin position="177"/>
        <end position="195"/>
    </location>
</feature>
<keyword evidence="3" id="KW-1185">Reference proteome</keyword>
<evidence type="ECO:0000313" key="3">
    <source>
        <dbReference type="Proteomes" id="UP000612055"/>
    </source>
</evidence>
<name>A0A835Y7J9_9CHLO</name>
<comment type="caution">
    <text evidence="2">The sequence shown here is derived from an EMBL/GenBank/DDBJ whole genome shotgun (WGS) entry which is preliminary data.</text>
</comment>
<keyword evidence="1" id="KW-0472">Membrane</keyword>
<sequence>MTSKITSITATRRNTVARATGTEPDSQASTSTLQEYILNGQVVRVPLGAVQQMPEPTQTAVFAAVYAALGLGTWASLAYVAPAIATYAPWLAESFVSNRGIAIGGLFLLAGVAHFTTHDAFTNMYPKQGAWGFWSLPGSPSFHVNWTGVAEILGGGALVATRLAPGLKEALPWVEPAAGLGLFLLTLAVTPANIYMFTHNAPGPTPLPVPWQGHLFRLVMQVVLLAAWWDVAFPSA</sequence>
<dbReference type="OrthoDB" id="533393at2759"/>
<keyword evidence="1" id="KW-0812">Transmembrane</keyword>
<dbReference type="EMBL" id="JAEHOE010000018">
    <property type="protein sequence ID" value="KAG2496589.1"/>
    <property type="molecule type" value="Genomic_DNA"/>
</dbReference>